<comment type="similarity">
    <text evidence="1">Belongs to the outer membrane factor (OMF) (TC 1.B.17) family.</text>
</comment>
<feature type="region of interest" description="Disordered" evidence="2">
    <location>
        <begin position="48"/>
        <end position="87"/>
    </location>
</feature>
<dbReference type="Gene3D" id="1.20.1600.10">
    <property type="entry name" value="Outer membrane efflux proteins (OEP)"/>
    <property type="match status" value="1"/>
</dbReference>
<feature type="compositionally biased region" description="Polar residues" evidence="2">
    <location>
        <begin position="504"/>
        <end position="516"/>
    </location>
</feature>
<evidence type="ECO:0000313" key="4">
    <source>
        <dbReference type="Proteomes" id="UP000078596"/>
    </source>
</evidence>
<name>A0A191ZJE7_9GAMM</name>
<proteinExistence type="inferred from homology"/>
<evidence type="ECO:0000256" key="1">
    <source>
        <dbReference type="ARBA" id="ARBA00007613"/>
    </source>
</evidence>
<keyword evidence="4" id="KW-1185">Reference proteome</keyword>
<dbReference type="GO" id="GO:0015562">
    <property type="term" value="F:efflux transmembrane transporter activity"/>
    <property type="evidence" value="ECO:0007669"/>
    <property type="project" value="InterPro"/>
</dbReference>
<feature type="region of interest" description="Disordered" evidence="2">
    <location>
        <begin position="494"/>
        <end position="528"/>
    </location>
</feature>
<organism evidence="3 4">
    <name type="scientific">Halothiobacillus diazotrophicus</name>
    <dbReference type="NCBI Taxonomy" id="1860122"/>
    <lineage>
        <taxon>Bacteria</taxon>
        <taxon>Pseudomonadati</taxon>
        <taxon>Pseudomonadota</taxon>
        <taxon>Gammaproteobacteria</taxon>
        <taxon>Chromatiales</taxon>
        <taxon>Halothiobacillaceae</taxon>
        <taxon>Halothiobacillus</taxon>
    </lineage>
</organism>
<dbReference type="InterPro" id="IPR003423">
    <property type="entry name" value="OMP_efflux"/>
</dbReference>
<dbReference type="PANTHER" id="PTHR30203">
    <property type="entry name" value="OUTER MEMBRANE CATION EFFLUX PROTEIN"/>
    <property type="match status" value="1"/>
</dbReference>
<evidence type="ECO:0008006" key="5">
    <source>
        <dbReference type="Google" id="ProtNLM"/>
    </source>
</evidence>
<sequence length="528" mass="56321">MHSARPIGTRPRIGIGQPLQPIRIGLSACFLSLGILWGMPPVHADPFGTRDGLPGRPGQPATTAADLYTIPTPGTLPARTERKASTDNRPYTLAELSAMALQNNPQTRMAWASLQAQAAGLGMAESAWLPKINLTVGAQQAQSTTSAGYQIPRQRTVSPNLSLSWLIWDFGQRDATIDAARAAVIAARFANDQTIQQVLASVATAYYQSLADRVLVDVDRQALVAAQSALEAAEARHRAGQATISDVYQARSARAKAQGSLDTAIQTRLQNMGALASSVGLPVTTDIRLAPLNTQANPKLDLAVHDLLDQAIQRNPNLQNAQAQVVEARANLDHAERAWLPTLSLGANEGMRIQQGLGRTQTNSIGLTLSVPLFTGFNQQYQTAQARAKLQQSEANRDNTYQSTELGVWQDYYAYQGAVVALPSARAQEENAAQALKAVEAQYRVGYATIQDLLTAQSTLTSAQLTVAQNALNAYTALAKLGSAIGLLGTPPFSPHGRLDPVATGTQDNPSSTPDSLAQPPALEPRQP</sequence>
<dbReference type="Proteomes" id="UP000078596">
    <property type="component" value="Chromosome"/>
</dbReference>
<dbReference type="SUPFAM" id="SSF56954">
    <property type="entry name" value="Outer membrane efflux proteins (OEP)"/>
    <property type="match status" value="1"/>
</dbReference>
<protein>
    <recommendedName>
        <fullName evidence="5">Protein CyaE</fullName>
    </recommendedName>
</protein>
<dbReference type="STRING" id="1860122.A9404_12060"/>
<dbReference type="AlphaFoldDB" id="A0A191ZJE7"/>
<dbReference type="Pfam" id="PF02321">
    <property type="entry name" value="OEP"/>
    <property type="match status" value="2"/>
</dbReference>
<evidence type="ECO:0000313" key="3">
    <source>
        <dbReference type="EMBL" id="ANJ68009.1"/>
    </source>
</evidence>
<dbReference type="EMBL" id="CP016027">
    <property type="protein sequence ID" value="ANJ68009.1"/>
    <property type="molecule type" value="Genomic_DNA"/>
</dbReference>
<accession>A0A191ZJE7</accession>
<evidence type="ECO:0000256" key="2">
    <source>
        <dbReference type="SAM" id="MobiDB-lite"/>
    </source>
</evidence>
<gene>
    <name evidence="3" type="ORF">A9404_12060</name>
</gene>
<reference evidence="3 4" key="1">
    <citation type="submission" date="2016-06" db="EMBL/GenBank/DDBJ databases">
        <title>Insight into the functional genes involving in sulfur oxidation in Pearl River water.</title>
        <authorList>
            <person name="Luo J."/>
            <person name="Tan X."/>
            <person name="Lin W."/>
        </authorList>
    </citation>
    <scope>NUCLEOTIDE SEQUENCE [LARGE SCALE GENOMIC DNA]</scope>
    <source>
        <strain evidence="3 4">LS2</strain>
    </source>
</reference>
<dbReference type="InterPro" id="IPR010131">
    <property type="entry name" value="MdtP/NodT-like"/>
</dbReference>
<dbReference type="KEGG" id="haz:A9404_12060"/>
<dbReference type="PANTHER" id="PTHR30203:SF29">
    <property type="entry name" value="PROTEIN CYAE"/>
    <property type="match status" value="1"/>
</dbReference>